<evidence type="ECO:0000313" key="3">
    <source>
        <dbReference type="EMBL" id="HHS52560.1"/>
    </source>
</evidence>
<sequence>MDENKGVETSQDKDLKSPNAKFDPFDDPNRVIAPGCRATCSAEARPRQPKIIVGGKPQRYFSFRKPNLPQADLSYSWGFKGAKPLCDIAGLYSYLTPPRRLFFVNLLAGRARGLGFAIGMTILAALIILLLRYVVFVPYLGKFIARLLEVVETQRSLYR</sequence>
<protein>
    <submittedName>
        <fullName evidence="3">Uncharacterized protein</fullName>
    </submittedName>
</protein>
<proteinExistence type="predicted"/>
<feature type="compositionally biased region" description="Basic and acidic residues" evidence="1">
    <location>
        <begin position="1"/>
        <end position="16"/>
    </location>
</feature>
<dbReference type="EMBL" id="DTLI01000161">
    <property type="protein sequence ID" value="HHS52560.1"/>
    <property type="molecule type" value="Genomic_DNA"/>
</dbReference>
<reference evidence="3" key="1">
    <citation type="journal article" date="2020" name="mSystems">
        <title>Genome- and Community-Level Interaction Insights into Carbon Utilization and Element Cycling Functions of Hydrothermarchaeota in Hydrothermal Sediment.</title>
        <authorList>
            <person name="Zhou Z."/>
            <person name="Liu Y."/>
            <person name="Xu W."/>
            <person name="Pan J."/>
            <person name="Luo Z.H."/>
            <person name="Li M."/>
        </authorList>
    </citation>
    <scope>NUCLEOTIDE SEQUENCE [LARGE SCALE GENOMIC DNA]</scope>
    <source>
        <strain evidence="3">SpSt-876</strain>
    </source>
</reference>
<gene>
    <name evidence="3" type="ORF">ENW73_06820</name>
</gene>
<keyword evidence="2" id="KW-0812">Transmembrane</keyword>
<dbReference type="Pfam" id="PF18910">
    <property type="entry name" value="DUF5665"/>
    <property type="match status" value="1"/>
</dbReference>
<keyword evidence="2" id="KW-1133">Transmembrane helix</keyword>
<organism evidence="3">
    <name type="scientific">candidate division WOR-3 bacterium</name>
    <dbReference type="NCBI Taxonomy" id="2052148"/>
    <lineage>
        <taxon>Bacteria</taxon>
        <taxon>Bacteria division WOR-3</taxon>
    </lineage>
</organism>
<evidence type="ECO:0000256" key="1">
    <source>
        <dbReference type="SAM" id="MobiDB-lite"/>
    </source>
</evidence>
<dbReference type="AlphaFoldDB" id="A0A7C6EDK5"/>
<dbReference type="InterPro" id="IPR043723">
    <property type="entry name" value="DUF5665"/>
</dbReference>
<keyword evidence="2" id="KW-0472">Membrane</keyword>
<name>A0A7C6EDK5_UNCW3</name>
<comment type="caution">
    <text evidence="3">The sequence shown here is derived from an EMBL/GenBank/DDBJ whole genome shotgun (WGS) entry which is preliminary data.</text>
</comment>
<feature type="region of interest" description="Disordered" evidence="1">
    <location>
        <begin position="1"/>
        <end position="28"/>
    </location>
</feature>
<evidence type="ECO:0000256" key="2">
    <source>
        <dbReference type="SAM" id="Phobius"/>
    </source>
</evidence>
<accession>A0A7C6EDK5</accession>
<feature type="transmembrane region" description="Helical" evidence="2">
    <location>
        <begin position="114"/>
        <end position="135"/>
    </location>
</feature>